<evidence type="ECO:0000313" key="3">
    <source>
        <dbReference type="Proteomes" id="UP001596091"/>
    </source>
</evidence>
<dbReference type="Proteomes" id="UP001596091">
    <property type="component" value="Unassembled WGS sequence"/>
</dbReference>
<evidence type="ECO:0000313" key="2">
    <source>
        <dbReference type="EMBL" id="MFC5865607.1"/>
    </source>
</evidence>
<evidence type="ECO:0000256" key="1">
    <source>
        <dbReference type="SAM" id="SignalP"/>
    </source>
</evidence>
<sequence length="131" mass="14288">MRITFNKFVLAPVILATAALAATSAMAEARVNVPFNFTVGGKAFPAGQYSVIEDSTHNSVILWAKKAPVSFTSLIGAGDPAPTDSKVILKFDHLGDRFALQSIQYRSLITPRLDKREKTTEHTPVRMIEGQ</sequence>
<feature type="signal peptide" evidence="1">
    <location>
        <begin position="1"/>
        <end position="27"/>
    </location>
</feature>
<dbReference type="RefSeq" id="WP_263341650.1">
    <property type="nucleotide sequence ID" value="NZ_JAGSYH010000008.1"/>
</dbReference>
<gene>
    <name evidence="2" type="ORF">ACFPT7_25095</name>
</gene>
<protein>
    <submittedName>
        <fullName evidence="2">Uncharacterized protein</fullName>
    </submittedName>
</protein>
<proteinExistence type="predicted"/>
<keyword evidence="3" id="KW-1185">Reference proteome</keyword>
<keyword evidence="1" id="KW-0732">Signal</keyword>
<dbReference type="EMBL" id="JBHSPH010000020">
    <property type="protein sequence ID" value="MFC5865607.1"/>
    <property type="molecule type" value="Genomic_DNA"/>
</dbReference>
<name>A0ABW1EP75_9BACT</name>
<reference evidence="3" key="1">
    <citation type="journal article" date="2019" name="Int. J. Syst. Evol. Microbiol.">
        <title>The Global Catalogue of Microorganisms (GCM) 10K type strain sequencing project: providing services to taxonomists for standard genome sequencing and annotation.</title>
        <authorList>
            <consortium name="The Broad Institute Genomics Platform"/>
            <consortium name="The Broad Institute Genome Sequencing Center for Infectious Disease"/>
            <person name="Wu L."/>
            <person name="Ma J."/>
        </authorList>
    </citation>
    <scope>NUCLEOTIDE SEQUENCE [LARGE SCALE GENOMIC DNA]</scope>
    <source>
        <strain evidence="3">JCM 4087</strain>
    </source>
</reference>
<organism evidence="2 3">
    <name type="scientific">Acidicapsa dinghuensis</name>
    <dbReference type="NCBI Taxonomy" id="2218256"/>
    <lineage>
        <taxon>Bacteria</taxon>
        <taxon>Pseudomonadati</taxon>
        <taxon>Acidobacteriota</taxon>
        <taxon>Terriglobia</taxon>
        <taxon>Terriglobales</taxon>
        <taxon>Acidobacteriaceae</taxon>
        <taxon>Acidicapsa</taxon>
    </lineage>
</organism>
<comment type="caution">
    <text evidence="2">The sequence shown here is derived from an EMBL/GenBank/DDBJ whole genome shotgun (WGS) entry which is preliminary data.</text>
</comment>
<feature type="chain" id="PRO_5046871949" evidence="1">
    <location>
        <begin position="28"/>
        <end position="131"/>
    </location>
</feature>
<accession>A0ABW1EP75</accession>